<accession>Q2SEW8</accession>
<dbReference type="KEGG" id="hch:HCH_04094"/>
<organism evidence="1 2">
    <name type="scientific">Hahella chejuensis (strain KCTC 2396)</name>
    <dbReference type="NCBI Taxonomy" id="349521"/>
    <lineage>
        <taxon>Bacteria</taxon>
        <taxon>Pseudomonadati</taxon>
        <taxon>Pseudomonadota</taxon>
        <taxon>Gammaproteobacteria</taxon>
        <taxon>Oceanospirillales</taxon>
        <taxon>Hahellaceae</taxon>
        <taxon>Hahella</taxon>
    </lineage>
</organism>
<reference evidence="1 2" key="1">
    <citation type="journal article" date="2005" name="Nucleic Acids Res.">
        <title>Genomic blueprint of Hahella chejuensis, a marine microbe producing an algicidal agent.</title>
        <authorList>
            <person name="Jeong H."/>
            <person name="Yim J.H."/>
            <person name="Lee C."/>
            <person name="Choi S.-H."/>
            <person name="Park Y.K."/>
            <person name="Yoon S.H."/>
            <person name="Hur C.-G."/>
            <person name="Kang H.-Y."/>
            <person name="Kim D."/>
            <person name="Lee H.H."/>
            <person name="Park K.H."/>
            <person name="Park S.-H."/>
            <person name="Park H.-S."/>
            <person name="Lee H.K."/>
            <person name="Oh T.K."/>
            <person name="Kim J.F."/>
        </authorList>
    </citation>
    <scope>NUCLEOTIDE SEQUENCE [LARGE SCALE GENOMIC DNA]</scope>
    <source>
        <strain evidence="1 2">KCTC 2396</strain>
    </source>
</reference>
<dbReference type="HOGENOM" id="CLU_3062124_0_0_6"/>
<gene>
    <name evidence="1" type="ordered locus">HCH_04094</name>
</gene>
<dbReference type="AlphaFoldDB" id="Q2SEW8"/>
<evidence type="ECO:0000313" key="1">
    <source>
        <dbReference type="EMBL" id="ABC30806.1"/>
    </source>
</evidence>
<name>Q2SEW8_HAHCH</name>
<evidence type="ECO:0000313" key="2">
    <source>
        <dbReference type="Proteomes" id="UP000000238"/>
    </source>
</evidence>
<proteinExistence type="predicted"/>
<sequence length="53" mass="6285">MHRSELWRISDDEIPLKFSQIMQGDSVSIQMSNVKTIPNPNPQYFTFFKLIKK</sequence>
<dbReference type="EMBL" id="CP000155">
    <property type="protein sequence ID" value="ABC30806.1"/>
    <property type="molecule type" value="Genomic_DNA"/>
</dbReference>
<keyword evidence="2" id="KW-1185">Reference proteome</keyword>
<dbReference type="STRING" id="349521.HCH_04094"/>
<protein>
    <submittedName>
        <fullName evidence="1">Uncharacterized protein</fullName>
    </submittedName>
</protein>
<dbReference type="Proteomes" id="UP000000238">
    <property type="component" value="Chromosome"/>
</dbReference>